<protein>
    <submittedName>
        <fullName evidence="2">DUF3667 domain-containing protein</fullName>
    </submittedName>
</protein>
<dbReference type="AlphaFoldDB" id="A0AAP8MC56"/>
<gene>
    <name evidence="2" type="ORF">C0029_16025</name>
</gene>
<evidence type="ECO:0000313" key="3">
    <source>
        <dbReference type="Proteomes" id="UP000235162"/>
    </source>
</evidence>
<sequence length="97" mass="11040">MREALDINDRIARTLWSLMAQPGHVMASYLAGKRQQYTPHLPTELLLALRFLPVGQWTGARPIKAFQKTCRYHNPKPLSGSYWPSGQVSPALPRMRP</sequence>
<comment type="caution">
    <text evidence="2">The sequence shown here is derived from an EMBL/GenBank/DDBJ whole genome shotgun (WGS) entry which is preliminary data.</text>
</comment>
<accession>A0AAP8MC56</accession>
<evidence type="ECO:0000256" key="1">
    <source>
        <dbReference type="SAM" id="MobiDB-lite"/>
    </source>
</evidence>
<evidence type="ECO:0000313" key="2">
    <source>
        <dbReference type="EMBL" id="PLW85040.1"/>
    </source>
</evidence>
<proteinExistence type="predicted"/>
<name>A0AAP8MC56_9GAMM</name>
<keyword evidence="3" id="KW-1185">Reference proteome</keyword>
<dbReference type="RefSeq" id="WP_084197899.1">
    <property type="nucleotide sequence ID" value="NZ_BMYL01000004.1"/>
</dbReference>
<feature type="region of interest" description="Disordered" evidence="1">
    <location>
        <begin position="78"/>
        <end position="97"/>
    </location>
</feature>
<dbReference type="Pfam" id="PF12412">
    <property type="entry name" value="DUF3667"/>
    <property type="match status" value="1"/>
</dbReference>
<dbReference type="KEGG" id="hja:BST95_01760"/>
<dbReference type="EMBL" id="PKUR01000004">
    <property type="protein sequence ID" value="PLW85040.1"/>
    <property type="molecule type" value="Genomic_DNA"/>
</dbReference>
<reference evidence="2 3" key="1">
    <citation type="submission" date="2018-01" db="EMBL/GenBank/DDBJ databases">
        <title>The draft genome sequence of Halioglobus japonicus S1-36.</title>
        <authorList>
            <person name="Du Z.-J."/>
            <person name="Shi M.-J."/>
        </authorList>
    </citation>
    <scope>NUCLEOTIDE SEQUENCE [LARGE SCALE GENOMIC DNA]</scope>
    <source>
        <strain evidence="2 3">S1-36</strain>
    </source>
</reference>
<dbReference type="InterPro" id="IPR022134">
    <property type="entry name" value="DUF3667"/>
</dbReference>
<dbReference type="Proteomes" id="UP000235162">
    <property type="component" value="Unassembled WGS sequence"/>
</dbReference>
<organism evidence="2 3">
    <name type="scientific">Halioglobus japonicus</name>
    <dbReference type="NCBI Taxonomy" id="930805"/>
    <lineage>
        <taxon>Bacteria</taxon>
        <taxon>Pseudomonadati</taxon>
        <taxon>Pseudomonadota</taxon>
        <taxon>Gammaproteobacteria</taxon>
        <taxon>Cellvibrionales</taxon>
        <taxon>Halieaceae</taxon>
        <taxon>Halioglobus</taxon>
    </lineage>
</organism>